<evidence type="ECO:0000313" key="2">
    <source>
        <dbReference type="EMBL" id="GGF31001.1"/>
    </source>
</evidence>
<evidence type="ECO:0000256" key="1">
    <source>
        <dbReference type="SAM" id="MobiDB-lite"/>
    </source>
</evidence>
<keyword evidence="3" id="KW-1185">Reference proteome</keyword>
<dbReference type="EMBL" id="BMGP01000004">
    <property type="protein sequence ID" value="GGF31001.1"/>
    <property type="molecule type" value="Genomic_DNA"/>
</dbReference>
<name>A0A917F002_9MICO</name>
<dbReference type="AlphaFoldDB" id="A0A917F002"/>
<proteinExistence type="predicted"/>
<organism evidence="2 3">
    <name type="scientific">Subtercola lobariae</name>
    <dbReference type="NCBI Taxonomy" id="1588641"/>
    <lineage>
        <taxon>Bacteria</taxon>
        <taxon>Bacillati</taxon>
        <taxon>Actinomycetota</taxon>
        <taxon>Actinomycetes</taxon>
        <taxon>Micrococcales</taxon>
        <taxon>Microbacteriaceae</taxon>
        <taxon>Subtercola</taxon>
    </lineage>
</organism>
<accession>A0A917F002</accession>
<gene>
    <name evidence="2" type="ORF">GCM10011399_25270</name>
</gene>
<evidence type="ECO:0000313" key="3">
    <source>
        <dbReference type="Proteomes" id="UP000598775"/>
    </source>
</evidence>
<feature type="region of interest" description="Disordered" evidence="1">
    <location>
        <begin position="1"/>
        <end position="43"/>
    </location>
</feature>
<protein>
    <submittedName>
        <fullName evidence="2">Uncharacterized protein</fullName>
    </submittedName>
</protein>
<feature type="compositionally biased region" description="Basic residues" evidence="1">
    <location>
        <begin position="27"/>
        <end position="42"/>
    </location>
</feature>
<comment type="caution">
    <text evidence="2">The sequence shown here is derived from an EMBL/GenBank/DDBJ whole genome shotgun (WGS) entry which is preliminary data.</text>
</comment>
<dbReference type="Proteomes" id="UP000598775">
    <property type="component" value="Unassembled WGS sequence"/>
</dbReference>
<sequence>MVEGKASKHEKAAAKKAKKAKAEQGKTKRAAAKRAGSKRTRRSYFPVDAPSVARAVEEGVLMSRTALTMATMNNIIIGAVRDKVDYNPEQIAEFVEAELHQLTLEQAGLAEHMKNLQLEFPPLPKKSRTIADYQWLTQRRVTYSALASELYRLQSDPEFIAEAVDASQKWAWSELARAIEGRLDVAADLRSSPDYAAERDERMRELREVDLQALADAKALDDAAG</sequence>
<feature type="compositionally biased region" description="Basic and acidic residues" evidence="1">
    <location>
        <begin position="1"/>
        <end position="13"/>
    </location>
</feature>
<reference evidence="2 3" key="1">
    <citation type="journal article" date="2014" name="Int. J. Syst. Evol. Microbiol.">
        <title>Complete genome sequence of Corynebacterium casei LMG S-19264T (=DSM 44701T), isolated from a smear-ripened cheese.</title>
        <authorList>
            <consortium name="US DOE Joint Genome Institute (JGI-PGF)"/>
            <person name="Walter F."/>
            <person name="Albersmeier A."/>
            <person name="Kalinowski J."/>
            <person name="Ruckert C."/>
        </authorList>
    </citation>
    <scope>NUCLEOTIDE SEQUENCE [LARGE SCALE GENOMIC DNA]</scope>
    <source>
        <strain evidence="2 3">CGMCC 1.12976</strain>
    </source>
</reference>